<organism evidence="2 3">
    <name type="scientific">Calocera viscosa (strain TUFC12733)</name>
    <dbReference type="NCBI Taxonomy" id="1330018"/>
    <lineage>
        <taxon>Eukaryota</taxon>
        <taxon>Fungi</taxon>
        <taxon>Dikarya</taxon>
        <taxon>Basidiomycota</taxon>
        <taxon>Agaricomycotina</taxon>
        <taxon>Dacrymycetes</taxon>
        <taxon>Dacrymycetales</taxon>
        <taxon>Dacrymycetaceae</taxon>
        <taxon>Calocera</taxon>
    </lineage>
</organism>
<accession>A0A167GVT4</accession>
<keyword evidence="3" id="KW-1185">Reference proteome</keyword>
<feature type="region of interest" description="Disordered" evidence="1">
    <location>
        <begin position="1"/>
        <end position="57"/>
    </location>
</feature>
<dbReference type="AlphaFoldDB" id="A0A167GVT4"/>
<evidence type="ECO:0000256" key="1">
    <source>
        <dbReference type="SAM" id="MobiDB-lite"/>
    </source>
</evidence>
<sequence>MPLERSDLEVLRGDENAGSGRGPARVARVGQGDEQAEGARERKEGQSTGNGKRNGGRCLVWSCSPSRNHVAALRWTTTSRTTTRARTTLSTYKPNPPPAVPTCINPTHHPGSDFLHGDPLPVDEADAPSLLPADITHPAATHFQPHPLSIPTMEGDIQAGRSSFPPTRDWVGERLRLRMQGSWIRR</sequence>
<reference evidence="2 3" key="1">
    <citation type="journal article" date="2016" name="Mol. Biol. Evol.">
        <title>Comparative Genomics of Early-Diverging Mushroom-Forming Fungi Provides Insights into the Origins of Lignocellulose Decay Capabilities.</title>
        <authorList>
            <person name="Nagy L.G."/>
            <person name="Riley R."/>
            <person name="Tritt A."/>
            <person name="Adam C."/>
            <person name="Daum C."/>
            <person name="Floudas D."/>
            <person name="Sun H."/>
            <person name="Yadav J.S."/>
            <person name="Pangilinan J."/>
            <person name="Larsson K.H."/>
            <person name="Matsuura K."/>
            <person name="Barry K."/>
            <person name="Labutti K."/>
            <person name="Kuo R."/>
            <person name="Ohm R.A."/>
            <person name="Bhattacharya S.S."/>
            <person name="Shirouzu T."/>
            <person name="Yoshinaga Y."/>
            <person name="Martin F.M."/>
            <person name="Grigoriev I.V."/>
            <person name="Hibbett D.S."/>
        </authorList>
    </citation>
    <scope>NUCLEOTIDE SEQUENCE [LARGE SCALE GENOMIC DNA]</scope>
    <source>
        <strain evidence="2 3">TUFC12733</strain>
    </source>
</reference>
<feature type="compositionally biased region" description="Basic and acidic residues" evidence="1">
    <location>
        <begin position="1"/>
        <end position="15"/>
    </location>
</feature>
<proteinExistence type="predicted"/>
<evidence type="ECO:0000313" key="3">
    <source>
        <dbReference type="Proteomes" id="UP000076738"/>
    </source>
</evidence>
<dbReference type="Proteomes" id="UP000076738">
    <property type="component" value="Unassembled WGS sequence"/>
</dbReference>
<evidence type="ECO:0000313" key="2">
    <source>
        <dbReference type="EMBL" id="KZO90963.1"/>
    </source>
</evidence>
<name>A0A167GVT4_CALVF</name>
<protein>
    <submittedName>
        <fullName evidence="2">Uncharacterized protein</fullName>
    </submittedName>
</protein>
<dbReference type="EMBL" id="KV417331">
    <property type="protein sequence ID" value="KZO90963.1"/>
    <property type="molecule type" value="Genomic_DNA"/>
</dbReference>
<gene>
    <name evidence="2" type="ORF">CALVIDRAFT_371116</name>
</gene>